<dbReference type="PROSITE" id="PS50893">
    <property type="entry name" value="ABC_TRANSPORTER_2"/>
    <property type="match status" value="1"/>
</dbReference>
<comment type="subcellular location">
    <subcellularLocation>
        <location evidence="1">Cell membrane</location>
        <topology evidence="1">Peripheral membrane protein</topology>
    </subcellularLocation>
</comment>
<dbReference type="Pfam" id="PF08352">
    <property type="entry name" value="oligo_HPY"/>
    <property type="match status" value="1"/>
</dbReference>
<dbReference type="GO" id="GO:0015833">
    <property type="term" value="P:peptide transport"/>
    <property type="evidence" value="ECO:0007669"/>
    <property type="project" value="InterPro"/>
</dbReference>
<dbReference type="InterPro" id="IPR050388">
    <property type="entry name" value="ABC_Ni/Peptide_Import"/>
</dbReference>
<dbReference type="PANTHER" id="PTHR43297">
    <property type="entry name" value="OLIGOPEPTIDE TRANSPORT ATP-BINDING PROTEIN APPD"/>
    <property type="match status" value="1"/>
</dbReference>
<dbReference type="CDD" id="cd03257">
    <property type="entry name" value="ABC_NikE_OppD_transporters"/>
    <property type="match status" value="1"/>
</dbReference>
<evidence type="ECO:0000313" key="8">
    <source>
        <dbReference type="EMBL" id="MPM45462.1"/>
    </source>
</evidence>
<evidence type="ECO:0000256" key="3">
    <source>
        <dbReference type="ARBA" id="ARBA00022475"/>
    </source>
</evidence>
<keyword evidence="6" id="KW-0472">Membrane</keyword>
<dbReference type="SUPFAM" id="SSF52540">
    <property type="entry name" value="P-loop containing nucleoside triphosphate hydrolases"/>
    <property type="match status" value="1"/>
</dbReference>
<dbReference type="PANTHER" id="PTHR43297:SF2">
    <property type="entry name" value="DIPEPTIDE TRANSPORT ATP-BINDING PROTEIN DPPD"/>
    <property type="match status" value="1"/>
</dbReference>
<evidence type="ECO:0000259" key="7">
    <source>
        <dbReference type="PROSITE" id="PS50893"/>
    </source>
</evidence>
<dbReference type="Pfam" id="PF00005">
    <property type="entry name" value="ABC_tran"/>
    <property type="match status" value="1"/>
</dbReference>
<comment type="caution">
    <text evidence="8">The sequence shown here is derived from an EMBL/GenBank/DDBJ whole genome shotgun (WGS) entry which is preliminary data.</text>
</comment>
<dbReference type="AlphaFoldDB" id="A0A644ZXA7"/>
<protein>
    <submittedName>
        <fullName evidence="8">Oligopeptide transport ATP-binding protein OppD</fullName>
    </submittedName>
</protein>
<dbReference type="InterPro" id="IPR003593">
    <property type="entry name" value="AAA+_ATPase"/>
</dbReference>
<evidence type="ECO:0000256" key="5">
    <source>
        <dbReference type="ARBA" id="ARBA00022840"/>
    </source>
</evidence>
<dbReference type="SMART" id="SM00382">
    <property type="entry name" value="AAA"/>
    <property type="match status" value="1"/>
</dbReference>
<evidence type="ECO:0000256" key="1">
    <source>
        <dbReference type="ARBA" id="ARBA00004202"/>
    </source>
</evidence>
<accession>A0A644ZXA7</accession>
<evidence type="ECO:0000256" key="6">
    <source>
        <dbReference type="ARBA" id="ARBA00023136"/>
    </source>
</evidence>
<keyword evidence="4" id="KW-0547">Nucleotide-binding</keyword>
<dbReference type="GO" id="GO:0016887">
    <property type="term" value="F:ATP hydrolysis activity"/>
    <property type="evidence" value="ECO:0007669"/>
    <property type="project" value="InterPro"/>
</dbReference>
<dbReference type="GO" id="GO:0005886">
    <property type="term" value="C:plasma membrane"/>
    <property type="evidence" value="ECO:0007669"/>
    <property type="project" value="UniProtKB-SubCell"/>
</dbReference>
<name>A0A644ZXA7_9ZZZZ</name>
<dbReference type="FunFam" id="3.40.50.300:FF:000016">
    <property type="entry name" value="Oligopeptide ABC transporter ATP-binding component"/>
    <property type="match status" value="1"/>
</dbReference>
<dbReference type="InterPro" id="IPR003439">
    <property type="entry name" value="ABC_transporter-like_ATP-bd"/>
</dbReference>
<reference evidence="8" key="1">
    <citation type="submission" date="2019-08" db="EMBL/GenBank/DDBJ databases">
        <authorList>
            <person name="Kucharzyk K."/>
            <person name="Murdoch R.W."/>
            <person name="Higgins S."/>
            <person name="Loffler F."/>
        </authorList>
    </citation>
    <scope>NUCLEOTIDE SEQUENCE</scope>
</reference>
<feature type="domain" description="ABC transporter" evidence="7">
    <location>
        <begin position="10"/>
        <end position="259"/>
    </location>
</feature>
<dbReference type="InterPro" id="IPR027417">
    <property type="entry name" value="P-loop_NTPase"/>
</dbReference>
<dbReference type="GO" id="GO:0005524">
    <property type="term" value="F:ATP binding"/>
    <property type="evidence" value="ECO:0007669"/>
    <property type="project" value="UniProtKB-KW"/>
</dbReference>
<dbReference type="NCBIfam" id="TIGR01727">
    <property type="entry name" value="oligo_HPY"/>
    <property type="match status" value="1"/>
</dbReference>
<evidence type="ECO:0000256" key="4">
    <source>
        <dbReference type="ARBA" id="ARBA00022741"/>
    </source>
</evidence>
<keyword evidence="5 8" id="KW-0067">ATP-binding</keyword>
<dbReference type="InterPro" id="IPR013563">
    <property type="entry name" value="Oligopep_ABC_C"/>
</dbReference>
<dbReference type="Gene3D" id="3.40.50.300">
    <property type="entry name" value="P-loop containing nucleotide triphosphate hydrolases"/>
    <property type="match status" value="1"/>
</dbReference>
<proteinExistence type="predicted"/>
<keyword evidence="3" id="KW-1003">Cell membrane</keyword>
<organism evidence="8">
    <name type="scientific">bioreactor metagenome</name>
    <dbReference type="NCBI Taxonomy" id="1076179"/>
    <lineage>
        <taxon>unclassified sequences</taxon>
        <taxon>metagenomes</taxon>
        <taxon>ecological metagenomes</taxon>
    </lineage>
</organism>
<keyword evidence="2" id="KW-0813">Transport</keyword>
<dbReference type="PROSITE" id="PS00211">
    <property type="entry name" value="ABC_TRANSPORTER_1"/>
    <property type="match status" value="1"/>
</dbReference>
<dbReference type="InterPro" id="IPR017871">
    <property type="entry name" value="ABC_transporter-like_CS"/>
</dbReference>
<evidence type="ECO:0000256" key="2">
    <source>
        <dbReference type="ARBA" id="ARBA00022448"/>
    </source>
</evidence>
<dbReference type="EMBL" id="VSSQ01010883">
    <property type="protein sequence ID" value="MPM45462.1"/>
    <property type="molecule type" value="Genomic_DNA"/>
</dbReference>
<gene>
    <name evidence="8" type="primary">oppD_54</name>
    <name evidence="8" type="ORF">SDC9_92149</name>
</gene>
<sequence length="327" mass="35914">MEASAPLLEVKGLRVDFRLKRNIVTAIEDISFSIDAGKTLGVVGESGCGKSVTATSILRLLPKHTAKIAAGSILFQGKDLVKLRDDEMRGIRGSKISMIFQEPMTSLNPVYTIGWQMSEMLRTHQSISARDAMEQSVEMLKKVGISAPEQRISEYPHQLSGGMRQRVMIAMAMSCNPRLLIADEPTTALDVTIQSQILDLMDGIKKTYNTAIMLVTHDMGVVAGSADQVMVMYAGQIVEYGDVADIFNHPLHPYTKGLLRSIPRLDQDSQRLYTIEGTVPPIGAMASGCRFHERCPECFAPCKAQVPPLGQIGTRKIRCWKYSAGQG</sequence>